<keyword evidence="3" id="KW-1185">Reference proteome</keyword>
<accession>A0AAQ3K2I3</accession>
<name>A0AAQ3K2I3_9LILI</name>
<feature type="compositionally biased region" description="Gly residues" evidence="1">
    <location>
        <begin position="59"/>
        <end position="77"/>
    </location>
</feature>
<feature type="region of interest" description="Disordered" evidence="1">
    <location>
        <begin position="56"/>
        <end position="82"/>
    </location>
</feature>
<sequence length="321" mass="36025">MEASFCLRAATDAPGLLPLRRHTLSIARIPSRLNFNVPPLQGRPARTARFTTRLMNGEGALGGGAPGGGAPGGGPPGDGRDWRDIPIIEARRGHKTPMLVYRIVLEKLEKENQPEKKAWLEFLNTTFVEDVPTDKQFELLDLRHHLVVQPVLLEKLEKGKHPEKKASPELLDHAFAEVLLPKQQFQLLELLYQLVIGPDLPKEKREELLKTSEVLSTSWFSEDEKLEAGLALVQVYIDMEEFAKAKQVIDSISKCALPKDPRMPLLKAVTCIMLALERLATGRKFDKDVQDLIWCSKTAFEAFKKLEEEGFGIDPPPIDRD</sequence>
<reference evidence="2 3" key="1">
    <citation type="submission" date="2023-10" db="EMBL/GenBank/DDBJ databases">
        <title>Chromosome-scale genome assembly provides insights into flower coloration mechanisms of Canna indica.</title>
        <authorList>
            <person name="Li C."/>
        </authorList>
    </citation>
    <scope>NUCLEOTIDE SEQUENCE [LARGE SCALE GENOMIC DNA]</scope>
    <source>
        <tissue evidence="2">Flower</tissue>
    </source>
</reference>
<evidence type="ECO:0000313" key="3">
    <source>
        <dbReference type="Proteomes" id="UP001327560"/>
    </source>
</evidence>
<organism evidence="2 3">
    <name type="scientific">Canna indica</name>
    <name type="common">Indian-shot</name>
    <dbReference type="NCBI Taxonomy" id="4628"/>
    <lineage>
        <taxon>Eukaryota</taxon>
        <taxon>Viridiplantae</taxon>
        <taxon>Streptophyta</taxon>
        <taxon>Embryophyta</taxon>
        <taxon>Tracheophyta</taxon>
        <taxon>Spermatophyta</taxon>
        <taxon>Magnoliopsida</taxon>
        <taxon>Liliopsida</taxon>
        <taxon>Zingiberales</taxon>
        <taxon>Cannaceae</taxon>
        <taxon>Canna</taxon>
    </lineage>
</organism>
<dbReference type="Proteomes" id="UP001327560">
    <property type="component" value="Chromosome 3"/>
</dbReference>
<gene>
    <name evidence="2" type="ORF">Cni_G09440</name>
</gene>
<dbReference type="EMBL" id="CP136892">
    <property type="protein sequence ID" value="WOL00727.1"/>
    <property type="molecule type" value="Genomic_DNA"/>
</dbReference>
<protein>
    <submittedName>
        <fullName evidence="2">Uncharacterized protein</fullName>
    </submittedName>
</protein>
<evidence type="ECO:0000256" key="1">
    <source>
        <dbReference type="SAM" id="MobiDB-lite"/>
    </source>
</evidence>
<evidence type="ECO:0000313" key="2">
    <source>
        <dbReference type="EMBL" id="WOL00727.1"/>
    </source>
</evidence>
<proteinExistence type="predicted"/>
<dbReference type="AlphaFoldDB" id="A0AAQ3K2I3"/>